<evidence type="ECO:0000313" key="6">
    <source>
        <dbReference type="EMBL" id="CDR01474.1"/>
    </source>
</evidence>
<name>A0A060ZBF3_9ACTN</name>
<reference evidence="7 8" key="2">
    <citation type="submission" date="2021-03" db="EMBL/GenBank/DDBJ databases">
        <title>Genomic Encyclopedia of Type Strains, Phase IV (KMG-IV): sequencing the most valuable type-strain genomes for metagenomic binning, comparative biology and taxonomic classification.</title>
        <authorList>
            <person name="Goeker M."/>
        </authorList>
    </citation>
    <scope>NUCLEOTIDE SEQUENCE [LARGE SCALE GENOMIC DNA]</scope>
    <source>
        <strain evidence="7 8">DSM 41954</strain>
    </source>
</reference>
<dbReference type="HOGENOM" id="CLU_069356_17_1_11"/>
<dbReference type="RefSeq" id="WP_044566614.1">
    <property type="nucleotide sequence ID" value="NZ_BAABDR010000078.1"/>
</dbReference>
<evidence type="ECO:0000259" key="5">
    <source>
        <dbReference type="PROSITE" id="PS50977"/>
    </source>
</evidence>
<evidence type="ECO:0000256" key="2">
    <source>
        <dbReference type="ARBA" id="ARBA00023125"/>
    </source>
</evidence>
<dbReference type="PANTHER" id="PTHR30055:SF234">
    <property type="entry name" value="HTH-TYPE TRANSCRIPTIONAL REGULATOR BETI"/>
    <property type="match status" value="1"/>
</dbReference>
<keyword evidence="2 4" id="KW-0238">DNA-binding</keyword>
<dbReference type="AlphaFoldDB" id="A0A060ZBF3"/>
<dbReference type="InterPro" id="IPR009057">
    <property type="entry name" value="Homeodomain-like_sf"/>
</dbReference>
<gene>
    <name evidence="7" type="ORF">J2Z30_004456</name>
    <name evidence="6" type="ORF">SIRAN367</name>
</gene>
<keyword evidence="1" id="KW-0805">Transcription regulation</keyword>
<dbReference type="Pfam" id="PF21597">
    <property type="entry name" value="TetR_C_43"/>
    <property type="match status" value="1"/>
</dbReference>
<evidence type="ECO:0000256" key="1">
    <source>
        <dbReference type="ARBA" id="ARBA00023015"/>
    </source>
</evidence>
<evidence type="ECO:0000313" key="7">
    <source>
        <dbReference type="EMBL" id="MBP2063435.1"/>
    </source>
</evidence>
<dbReference type="GO" id="GO:0000976">
    <property type="term" value="F:transcription cis-regulatory region binding"/>
    <property type="evidence" value="ECO:0007669"/>
    <property type="project" value="TreeGrafter"/>
</dbReference>
<proteinExistence type="predicted"/>
<dbReference type="SUPFAM" id="SSF48498">
    <property type="entry name" value="Tetracyclin repressor-like, C-terminal domain"/>
    <property type="match status" value="1"/>
</dbReference>
<dbReference type="InterPro" id="IPR050109">
    <property type="entry name" value="HTH-type_TetR-like_transc_reg"/>
</dbReference>
<accession>A0A060ZBF3</accession>
<keyword evidence="3" id="KW-0804">Transcription</keyword>
<protein>
    <submittedName>
        <fullName evidence="7">AcrR family transcriptional regulator</fullName>
    </submittedName>
    <submittedName>
        <fullName evidence="6">Regulatory protein TetR</fullName>
    </submittedName>
</protein>
<feature type="DNA-binding region" description="H-T-H motif" evidence="4">
    <location>
        <begin position="36"/>
        <end position="55"/>
    </location>
</feature>
<dbReference type="EMBL" id="JAGGLR010000011">
    <property type="protein sequence ID" value="MBP2063435.1"/>
    <property type="molecule type" value="Genomic_DNA"/>
</dbReference>
<dbReference type="Pfam" id="PF00440">
    <property type="entry name" value="TetR_N"/>
    <property type="match status" value="1"/>
</dbReference>
<evidence type="ECO:0000256" key="3">
    <source>
        <dbReference type="ARBA" id="ARBA00023163"/>
    </source>
</evidence>
<dbReference type="GO" id="GO:0003700">
    <property type="term" value="F:DNA-binding transcription factor activity"/>
    <property type="evidence" value="ECO:0007669"/>
    <property type="project" value="TreeGrafter"/>
</dbReference>
<sequence>MAAVDREPRLRADAQRNRDRLLEVARGAFTAGQTPTLEAVAREAGVGIGTLYRHYPTREALIEAVYRAERAQLCSRVEPLLAEHEPVTALRTWMDDYADFIATKRGMAETLKAITAEGTAASARARANINGAVGALIAAGAREGTLRADVRPDDVVSTLVGIFLATEDREQAGRMLDLLVDGLRVGASAKRD</sequence>
<keyword evidence="8" id="KW-1185">Reference proteome</keyword>
<dbReference type="PROSITE" id="PS50977">
    <property type="entry name" value="HTH_TETR_2"/>
    <property type="match status" value="1"/>
</dbReference>
<organism evidence="6">
    <name type="scientific">Streptomyces iranensis</name>
    <dbReference type="NCBI Taxonomy" id="576784"/>
    <lineage>
        <taxon>Bacteria</taxon>
        <taxon>Bacillati</taxon>
        <taxon>Actinomycetota</taxon>
        <taxon>Actinomycetes</taxon>
        <taxon>Kitasatosporales</taxon>
        <taxon>Streptomycetaceae</taxon>
        <taxon>Streptomyces</taxon>
        <taxon>Streptomyces violaceusniger group</taxon>
    </lineage>
</organism>
<dbReference type="PANTHER" id="PTHR30055">
    <property type="entry name" value="HTH-TYPE TRANSCRIPTIONAL REGULATOR RUTR"/>
    <property type="match status" value="1"/>
</dbReference>
<dbReference type="InterPro" id="IPR036271">
    <property type="entry name" value="Tet_transcr_reg_TetR-rel_C_sf"/>
</dbReference>
<dbReference type="InterPro" id="IPR049445">
    <property type="entry name" value="TetR_SbtR-like_C"/>
</dbReference>
<dbReference type="SUPFAM" id="SSF46689">
    <property type="entry name" value="Homeodomain-like"/>
    <property type="match status" value="1"/>
</dbReference>
<evidence type="ECO:0000313" key="8">
    <source>
        <dbReference type="Proteomes" id="UP000756710"/>
    </source>
</evidence>
<reference evidence="6" key="1">
    <citation type="submission" date="2014-05" db="EMBL/GenBank/DDBJ databases">
        <authorList>
            <person name="Horn Fabian"/>
        </authorList>
    </citation>
    <scope>NUCLEOTIDE SEQUENCE</scope>
</reference>
<dbReference type="InterPro" id="IPR001647">
    <property type="entry name" value="HTH_TetR"/>
</dbReference>
<dbReference type="Gene3D" id="1.10.357.10">
    <property type="entry name" value="Tetracycline Repressor, domain 2"/>
    <property type="match status" value="1"/>
</dbReference>
<dbReference type="EMBL" id="LK022848">
    <property type="protein sequence ID" value="CDR01474.1"/>
    <property type="molecule type" value="Genomic_DNA"/>
</dbReference>
<dbReference type="Proteomes" id="UP000756710">
    <property type="component" value="Unassembled WGS sequence"/>
</dbReference>
<evidence type="ECO:0000256" key="4">
    <source>
        <dbReference type="PROSITE-ProRule" id="PRU00335"/>
    </source>
</evidence>
<feature type="domain" description="HTH tetR-type" evidence="5">
    <location>
        <begin position="15"/>
        <end position="73"/>
    </location>
</feature>